<sequence length="286" mass="30842">MKAIAYLGPPGTFSHEAAVAWARRVDCNWQAGVDPFLACLSLPEVLAAVQNHQAGAGILPVENSIEGAVNLTLDLILEEEGLKVIGEVVLPVCHCLLSRAKEMTAIREVWSHPQALAQCRHYLAAYLPGAKLKAVTSTAEAAREARQRPELAAIASAFAARLYQLPVLASCIQDYQDNKTRFWVLGREAPSLPGPYKTSLVVAALANRPGSLYAILKDFAEAGINLTRIESRPTKKELGEYLFFIDCEGEATGSPLKEVLAGLKARTGLLKILGSYSQDRGETACS</sequence>
<dbReference type="InterPro" id="IPR018528">
    <property type="entry name" value="Preph_deHydtase_CS"/>
</dbReference>
<dbReference type="InterPro" id="IPR001086">
    <property type="entry name" value="Preph_deHydtase"/>
</dbReference>
<dbReference type="SUPFAM" id="SSF55021">
    <property type="entry name" value="ACT-like"/>
    <property type="match status" value="1"/>
</dbReference>
<evidence type="ECO:0000256" key="7">
    <source>
        <dbReference type="ARBA" id="ARBA00023239"/>
    </source>
</evidence>
<dbReference type="SUPFAM" id="SSF53850">
    <property type="entry name" value="Periplasmic binding protein-like II"/>
    <property type="match status" value="1"/>
</dbReference>
<evidence type="ECO:0000256" key="2">
    <source>
        <dbReference type="ARBA" id="ARBA00013147"/>
    </source>
</evidence>
<evidence type="ECO:0000256" key="4">
    <source>
        <dbReference type="ARBA" id="ARBA00022605"/>
    </source>
</evidence>
<evidence type="ECO:0000256" key="3">
    <source>
        <dbReference type="ARBA" id="ARBA00021872"/>
    </source>
</evidence>
<feature type="site" description="Essential for prephenate dehydratase activity" evidence="9">
    <location>
        <position position="180"/>
    </location>
</feature>
<reference evidence="13 14" key="1">
    <citation type="submission" date="2016-02" db="EMBL/GenBank/DDBJ databases">
        <title>Genome sequence of Moorella mulderi DSM 14980.</title>
        <authorList>
            <person name="Poehlein A."/>
            <person name="Daniel R."/>
        </authorList>
    </citation>
    <scope>NUCLEOTIDE SEQUENCE [LARGE SCALE GENOMIC DNA]</scope>
    <source>
        <strain evidence="13 14">DSM 14980</strain>
    </source>
</reference>
<dbReference type="UniPathway" id="UPA00121">
    <property type="reaction ID" value="UER00345"/>
</dbReference>
<dbReference type="PROSITE" id="PS51671">
    <property type="entry name" value="ACT"/>
    <property type="match status" value="1"/>
</dbReference>
<dbReference type="Proteomes" id="UP000075670">
    <property type="component" value="Unassembled WGS sequence"/>
</dbReference>
<evidence type="ECO:0000259" key="12">
    <source>
        <dbReference type="PROSITE" id="PS51671"/>
    </source>
</evidence>
<dbReference type="InterPro" id="IPR045865">
    <property type="entry name" value="ACT-like_dom_sf"/>
</dbReference>
<dbReference type="OrthoDB" id="9802281at2"/>
<dbReference type="InterPro" id="IPR008242">
    <property type="entry name" value="Chor_mutase/pphenate_deHydtase"/>
</dbReference>
<feature type="domain" description="ACT" evidence="12">
    <location>
        <begin position="200"/>
        <end position="277"/>
    </location>
</feature>
<keyword evidence="14" id="KW-1185">Reference proteome</keyword>
<dbReference type="GO" id="GO:0005737">
    <property type="term" value="C:cytoplasm"/>
    <property type="evidence" value="ECO:0007669"/>
    <property type="project" value="TreeGrafter"/>
</dbReference>
<dbReference type="EMBL" id="LTBC01000002">
    <property type="protein sequence ID" value="KYH33039.1"/>
    <property type="molecule type" value="Genomic_DNA"/>
</dbReference>
<proteinExistence type="predicted"/>
<gene>
    <name evidence="10 13" type="primary">pheA</name>
    <name evidence="13" type="ORF">MOMUL_08170</name>
</gene>
<keyword evidence="4 10" id="KW-0028">Amino-acid biosynthesis</keyword>
<dbReference type="PROSITE" id="PS00857">
    <property type="entry name" value="PREPHENATE_DEHYDR_1"/>
    <property type="match status" value="1"/>
</dbReference>
<dbReference type="Pfam" id="PF01842">
    <property type="entry name" value="ACT"/>
    <property type="match status" value="1"/>
</dbReference>
<dbReference type="Gene3D" id="3.40.190.10">
    <property type="entry name" value="Periplasmic binding protein-like II"/>
    <property type="match status" value="2"/>
</dbReference>
<dbReference type="RefSeq" id="WP_062281835.1">
    <property type="nucleotide sequence ID" value="NZ_LTBC01000002.1"/>
</dbReference>
<evidence type="ECO:0000256" key="10">
    <source>
        <dbReference type="RuleBase" id="RU361254"/>
    </source>
</evidence>
<dbReference type="PANTHER" id="PTHR21022:SF19">
    <property type="entry name" value="PREPHENATE DEHYDRATASE-RELATED"/>
    <property type="match status" value="1"/>
</dbReference>
<comment type="catalytic activity">
    <reaction evidence="8 10">
        <text>prephenate + H(+) = 3-phenylpyruvate + CO2 + H2O</text>
        <dbReference type="Rhea" id="RHEA:21648"/>
        <dbReference type="ChEBI" id="CHEBI:15377"/>
        <dbReference type="ChEBI" id="CHEBI:15378"/>
        <dbReference type="ChEBI" id="CHEBI:16526"/>
        <dbReference type="ChEBI" id="CHEBI:18005"/>
        <dbReference type="ChEBI" id="CHEBI:29934"/>
        <dbReference type="EC" id="4.2.1.51"/>
    </reaction>
</comment>
<dbReference type="FunFam" id="3.40.190.10:FF:000034">
    <property type="entry name" value="Chorismate mutase/prephenate dehydratase"/>
    <property type="match status" value="1"/>
</dbReference>
<dbReference type="EC" id="4.2.1.51" evidence="2 10"/>
<dbReference type="GO" id="GO:0009094">
    <property type="term" value="P:L-phenylalanine biosynthetic process"/>
    <property type="evidence" value="ECO:0007669"/>
    <property type="project" value="UniProtKB-UniPathway"/>
</dbReference>
<evidence type="ECO:0000256" key="9">
    <source>
        <dbReference type="PIRSR" id="PIRSR001500-2"/>
    </source>
</evidence>
<dbReference type="CDD" id="cd13630">
    <property type="entry name" value="PBP2_PDT_1"/>
    <property type="match status" value="1"/>
</dbReference>
<evidence type="ECO:0000256" key="5">
    <source>
        <dbReference type="ARBA" id="ARBA00023141"/>
    </source>
</evidence>
<evidence type="ECO:0000313" key="14">
    <source>
        <dbReference type="Proteomes" id="UP000075670"/>
    </source>
</evidence>
<dbReference type="PANTHER" id="PTHR21022">
    <property type="entry name" value="PREPHENATE DEHYDRATASE P PROTEIN"/>
    <property type="match status" value="1"/>
</dbReference>
<dbReference type="CDD" id="cd04905">
    <property type="entry name" value="ACT_CM-PDT"/>
    <property type="match status" value="1"/>
</dbReference>
<dbReference type="AlphaFoldDB" id="A0A151AZF3"/>
<organism evidence="13 14">
    <name type="scientific">Moorella mulderi DSM 14980</name>
    <dbReference type="NCBI Taxonomy" id="1122241"/>
    <lineage>
        <taxon>Bacteria</taxon>
        <taxon>Bacillati</taxon>
        <taxon>Bacillota</taxon>
        <taxon>Clostridia</taxon>
        <taxon>Neomoorellales</taxon>
        <taxon>Neomoorellaceae</taxon>
        <taxon>Neomoorella</taxon>
    </lineage>
</organism>
<dbReference type="PATRIC" id="fig|1122241.3.peg.860"/>
<dbReference type="FunFam" id="3.30.70.260:FF:000012">
    <property type="entry name" value="Prephenate dehydratase"/>
    <property type="match status" value="1"/>
</dbReference>
<dbReference type="PROSITE" id="PS51171">
    <property type="entry name" value="PREPHENATE_DEHYDR_3"/>
    <property type="match status" value="1"/>
</dbReference>
<accession>A0A151AZF3</accession>
<dbReference type="InterPro" id="IPR002912">
    <property type="entry name" value="ACT_dom"/>
</dbReference>
<evidence type="ECO:0000256" key="6">
    <source>
        <dbReference type="ARBA" id="ARBA00023222"/>
    </source>
</evidence>
<dbReference type="PROSITE" id="PS00858">
    <property type="entry name" value="PREPHENATE_DEHYDR_2"/>
    <property type="match status" value="1"/>
</dbReference>
<keyword evidence="7 10" id="KW-0456">Lyase</keyword>
<dbReference type="Pfam" id="PF00800">
    <property type="entry name" value="PDT"/>
    <property type="match status" value="1"/>
</dbReference>
<comment type="caution">
    <text evidence="13">The sequence shown here is derived from an EMBL/GenBank/DDBJ whole genome shotgun (WGS) entry which is preliminary data.</text>
</comment>
<keyword evidence="6 10" id="KW-0584">Phenylalanine biosynthesis</keyword>
<dbReference type="NCBIfam" id="NF008865">
    <property type="entry name" value="PRK11898.1"/>
    <property type="match status" value="1"/>
</dbReference>
<feature type="domain" description="Prephenate dehydratase" evidence="11">
    <location>
        <begin position="3"/>
        <end position="187"/>
    </location>
</feature>
<evidence type="ECO:0000313" key="13">
    <source>
        <dbReference type="EMBL" id="KYH33039.1"/>
    </source>
</evidence>
<dbReference type="GO" id="GO:0004664">
    <property type="term" value="F:prephenate dehydratase activity"/>
    <property type="evidence" value="ECO:0007669"/>
    <property type="project" value="UniProtKB-UniRule"/>
</dbReference>
<protein>
    <recommendedName>
        <fullName evidence="3 10">Prephenate dehydratase</fullName>
        <shortName evidence="10">PDT</shortName>
        <ecNumber evidence="2 10">4.2.1.51</ecNumber>
    </recommendedName>
</protein>
<comment type="pathway">
    <text evidence="1 10">Amino-acid biosynthesis; L-phenylalanine biosynthesis; phenylpyruvate from prephenate: step 1/1.</text>
</comment>
<name>A0A151AZF3_9FIRM</name>
<evidence type="ECO:0000256" key="8">
    <source>
        <dbReference type="ARBA" id="ARBA00047848"/>
    </source>
</evidence>
<evidence type="ECO:0000256" key="1">
    <source>
        <dbReference type="ARBA" id="ARBA00004741"/>
    </source>
</evidence>
<dbReference type="Gene3D" id="3.30.70.260">
    <property type="match status" value="1"/>
</dbReference>
<keyword evidence="5 10" id="KW-0057">Aromatic amino acid biosynthesis</keyword>
<dbReference type="PIRSF" id="PIRSF001500">
    <property type="entry name" value="Chor_mut_pdt_Ppr"/>
    <property type="match status" value="1"/>
</dbReference>
<evidence type="ECO:0000259" key="11">
    <source>
        <dbReference type="PROSITE" id="PS51171"/>
    </source>
</evidence>